<dbReference type="InterPro" id="IPR050238">
    <property type="entry name" value="DNA_Rep/Repair_Clamp_Loader"/>
</dbReference>
<dbReference type="Proteomes" id="UP000190423">
    <property type="component" value="Unassembled WGS sequence"/>
</dbReference>
<dbReference type="InterPro" id="IPR027417">
    <property type="entry name" value="P-loop_NTPase"/>
</dbReference>
<keyword evidence="3 11" id="KW-0548">Nucleotidyltransferase</keyword>
<dbReference type="GeneID" id="78316810"/>
<evidence type="ECO:0000313" key="15">
    <source>
        <dbReference type="Proteomes" id="UP000190423"/>
    </source>
</evidence>
<keyword evidence="8 11" id="KW-0067">ATP-binding</keyword>
<evidence type="ECO:0000256" key="11">
    <source>
        <dbReference type="RuleBase" id="RU364063"/>
    </source>
</evidence>
<keyword evidence="2 11" id="KW-0808">Transferase</keyword>
<keyword evidence="7" id="KW-0862">Zinc</keyword>
<protein>
    <recommendedName>
        <fullName evidence="11">DNA polymerase III subunit gamma/tau</fullName>
        <ecNumber evidence="11">2.7.7.7</ecNumber>
    </recommendedName>
</protein>
<feature type="domain" description="AAA+ ATPase" evidence="13">
    <location>
        <begin position="37"/>
        <end position="180"/>
    </location>
</feature>
<reference evidence="14 15" key="1">
    <citation type="submission" date="2017-02" db="EMBL/GenBank/DDBJ databases">
        <authorList>
            <person name="Peterson S.W."/>
        </authorList>
    </citation>
    <scope>NUCLEOTIDE SEQUENCE [LARGE SCALE GENOMIC DNA]</scope>
    <source>
        <strain evidence="14 15">ATCC BAA-908</strain>
    </source>
</reference>
<dbReference type="SMART" id="SM00382">
    <property type="entry name" value="AAA"/>
    <property type="match status" value="1"/>
</dbReference>
<dbReference type="GO" id="GO:0003677">
    <property type="term" value="F:DNA binding"/>
    <property type="evidence" value="ECO:0007669"/>
    <property type="project" value="InterPro"/>
</dbReference>
<evidence type="ECO:0000256" key="3">
    <source>
        <dbReference type="ARBA" id="ARBA00022695"/>
    </source>
</evidence>
<dbReference type="GO" id="GO:0006261">
    <property type="term" value="P:DNA-templated DNA replication"/>
    <property type="evidence" value="ECO:0007669"/>
    <property type="project" value="TreeGrafter"/>
</dbReference>
<dbReference type="Pfam" id="PF12169">
    <property type="entry name" value="DNA_pol3_gamma3"/>
    <property type="match status" value="1"/>
</dbReference>
<comment type="catalytic activity">
    <reaction evidence="10 11">
        <text>DNA(n) + a 2'-deoxyribonucleoside 5'-triphosphate = DNA(n+1) + diphosphate</text>
        <dbReference type="Rhea" id="RHEA:22508"/>
        <dbReference type="Rhea" id="RHEA-COMP:17339"/>
        <dbReference type="Rhea" id="RHEA-COMP:17340"/>
        <dbReference type="ChEBI" id="CHEBI:33019"/>
        <dbReference type="ChEBI" id="CHEBI:61560"/>
        <dbReference type="ChEBI" id="CHEBI:173112"/>
        <dbReference type="EC" id="2.7.7.7"/>
    </reaction>
</comment>
<evidence type="ECO:0000313" key="14">
    <source>
        <dbReference type="EMBL" id="SJZ51114.1"/>
    </source>
</evidence>
<feature type="compositionally biased region" description="Polar residues" evidence="12">
    <location>
        <begin position="426"/>
        <end position="447"/>
    </location>
</feature>
<dbReference type="InterPro" id="IPR008921">
    <property type="entry name" value="DNA_pol3_clamp-load_cplx_C"/>
</dbReference>
<dbReference type="InterPro" id="IPR045085">
    <property type="entry name" value="HLD_clamp_pol_III_gamma_tau"/>
</dbReference>
<evidence type="ECO:0000256" key="6">
    <source>
        <dbReference type="ARBA" id="ARBA00022741"/>
    </source>
</evidence>
<comment type="function">
    <text evidence="11">DNA polymerase III is a complex, multichain enzyme responsible for most of the replicative synthesis in bacteria. This DNA polymerase also exhibits 3' to 5' exonuclease activity.</text>
</comment>
<evidence type="ECO:0000256" key="8">
    <source>
        <dbReference type="ARBA" id="ARBA00022840"/>
    </source>
</evidence>
<evidence type="ECO:0000256" key="1">
    <source>
        <dbReference type="ARBA" id="ARBA00006360"/>
    </source>
</evidence>
<dbReference type="Pfam" id="PF22608">
    <property type="entry name" value="DNAX_ATPase_lid"/>
    <property type="match status" value="1"/>
</dbReference>
<evidence type="ECO:0000256" key="12">
    <source>
        <dbReference type="SAM" id="MobiDB-lite"/>
    </source>
</evidence>
<feature type="region of interest" description="Disordered" evidence="12">
    <location>
        <begin position="425"/>
        <end position="592"/>
    </location>
</feature>
<dbReference type="Gene3D" id="1.10.8.60">
    <property type="match status" value="1"/>
</dbReference>
<feature type="compositionally biased region" description="Basic and acidic residues" evidence="12">
    <location>
        <begin position="574"/>
        <end position="587"/>
    </location>
</feature>
<dbReference type="RefSeq" id="WP_078933426.1">
    <property type="nucleotide sequence ID" value="NZ_FUWG01000010.1"/>
</dbReference>
<dbReference type="NCBIfam" id="TIGR02397">
    <property type="entry name" value="dnaX_nterm"/>
    <property type="match status" value="1"/>
</dbReference>
<dbReference type="GO" id="GO:0046872">
    <property type="term" value="F:metal ion binding"/>
    <property type="evidence" value="ECO:0007669"/>
    <property type="project" value="UniProtKB-KW"/>
</dbReference>
<accession>A0A1T4L8V9</accession>
<dbReference type="NCBIfam" id="NF005173">
    <property type="entry name" value="PRK06647.1"/>
    <property type="match status" value="1"/>
</dbReference>
<dbReference type="AlphaFoldDB" id="A0A1T4L8V9"/>
<evidence type="ECO:0000259" key="13">
    <source>
        <dbReference type="SMART" id="SM00382"/>
    </source>
</evidence>
<dbReference type="CDD" id="cd18137">
    <property type="entry name" value="HLD_clamp_pol_III_gamma_tau"/>
    <property type="match status" value="1"/>
</dbReference>
<dbReference type="OrthoDB" id="9810148at2"/>
<dbReference type="STRING" id="261392.SAMN02745149_01520"/>
<dbReference type="InterPro" id="IPR022754">
    <property type="entry name" value="DNA_pol_III_gamma-3"/>
</dbReference>
<dbReference type="PANTHER" id="PTHR11669">
    <property type="entry name" value="REPLICATION FACTOR C / DNA POLYMERASE III GAMMA-TAU SUBUNIT"/>
    <property type="match status" value="1"/>
</dbReference>
<keyword evidence="5" id="KW-0479">Metal-binding</keyword>
<keyword evidence="6 11" id="KW-0547">Nucleotide-binding</keyword>
<comment type="subunit">
    <text evidence="11">DNA polymerase III contains a core (composed of alpha, epsilon and theta chains) that associates with a tau subunit. This core dimerizes to form the POLIII' complex. PolIII' associates with the gamma complex (composed of gamma, delta, delta', psi and chi chains) and with the beta chain to form the complete DNA polymerase III complex.</text>
</comment>
<comment type="similarity">
    <text evidence="1 11">Belongs to the DnaX/STICHEL family.</text>
</comment>
<dbReference type="GO" id="GO:0009360">
    <property type="term" value="C:DNA polymerase III complex"/>
    <property type="evidence" value="ECO:0007669"/>
    <property type="project" value="InterPro"/>
</dbReference>
<dbReference type="Gene3D" id="1.20.272.10">
    <property type="match status" value="1"/>
</dbReference>
<dbReference type="GO" id="GO:0005524">
    <property type="term" value="F:ATP binding"/>
    <property type="evidence" value="ECO:0007669"/>
    <property type="project" value="UniProtKB-KW"/>
</dbReference>
<dbReference type="Gene3D" id="3.40.50.300">
    <property type="entry name" value="P-loop containing nucleotide triphosphate hydrolases"/>
    <property type="match status" value="1"/>
</dbReference>
<sequence length="705" mass="77146">MAYEVTATRRRPQHFEDLVGQEFVAETLKNSIKSGQIAHAYLFAGPRGCGKTSTARILAKALNCQSTGTPNDEPCGQCDSCRAITNSSSLDVIEIDGASNTSVNDVRQIKDEVMFPPNSARYKIYIIDEVHMLSTSAFNALLKTIEEPPPYVIFIFATTELQKVPATIKSRCQQFNFRLVPVEKVKNLLADACREMNIQSDAEALYWIAKESGGSIRDSYTLFDQVAAFSDGYITYEKIRDKLGLLGVDRLNSLFGFCAAGKTEEALNELDGFLESGISIEQLISNSCEYIRSLLLIKNGIRREALLGQSPERYSQDVLDSWNTVQTERALSLFLQLYRDIRYSLSPRYELELAFSRLCWLSQYVSPAEVKAEIDKAHALLENAPRPAQVNNSAGAQAVPSFGAMQTPSAPQPVTGEVQNAPAFTASAQQAEVSRQNEGGENASSVQIPAGMPHFSIFDGNGRNAQEATQAPSDESVQQEAAPPFPDGGAVPPEQAAAFSVAKPFSPPQENVSLPEYENGGEYSYAPDDSSDDDWSNTDVPPEDDGSFEDETDRSSSSSAEPYVPSDAADFTEEAPRRALTPEEIHESSVTFTASDGSSIQMGKLFGAVIAELSVNNTMLASALMQTGAWNLLGNKISTTIKTEYQKNYIGQNIPTIVAVLSKYCHEHMQFEIQYIEEKQEKSAVELPQQVKILCNAFKGTVVGT</sequence>
<keyword evidence="9 11" id="KW-0239">DNA-directed DNA polymerase</keyword>
<dbReference type="NCBIfam" id="NF004046">
    <property type="entry name" value="PRK05563.1"/>
    <property type="match status" value="1"/>
</dbReference>
<gene>
    <name evidence="11" type="primary">dnaX</name>
    <name evidence="14" type="ORF">SAMN02745149_01520</name>
</gene>
<dbReference type="InterPro" id="IPR012763">
    <property type="entry name" value="DNA_pol_III_sug/sutau_N"/>
</dbReference>
<evidence type="ECO:0000256" key="4">
    <source>
        <dbReference type="ARBA" id="ARBA00022705"/>
    </source>
</evidence>
<keyword evidence="4 11" id="KW-0235">DNA replication</keyword>
<feature type="compositionally biased region" description="Polar residues" evidence="12">
    <location>
        <begin position="463"/>
        <end position="479"/>
    </location>
</feature>
<dbReference type="InterPro" id="IPR003593">
    <property type="entry name" value="AAA+_ATPase"/>
</dbReference>
<dbReference type="EC" id="2.7.7.7" evidence="11"/>
<dbReference type="CDD" id="cd00009">
    <property type="entry name" value="AAA"/>
    <property type="match status" value="1"/>
</dbReference>
<dbReference type="EMBL" id="FUWG01000010">
    <property type="protein sequence ID" value="SJZ51114.1"/>
    <property type="molecule type" value="Genomic_DNA"/>
</dbReference>
<proteinExistence type="inferred from homology"/>
<dbReference type="GO" id="GO:0003887">
    <property type="term" value="F:DNA-directed DNA polymerase activity"/>
    <property type="evidence" value="ECO:0007669"/>
    <property type="project" value="UniProtKB-KW"/>
</dbReference>
<evidence type="ECO:0000256" key="10">
    <source>
        <dbReference type="ARBA" id="ARBA00049244"/>
    </source>
</evidence>
<dbReference type="FunFam" id="3.40.50.300:FF:000014">
    <property type="entry name" value="DNA polymerase III subunit gamma/tau"/>
    <property type="match status" value="1"/>
</dbReference>
<keyword evidence="15" id="KW-1185">Reference proteome</keyword>
<name>A0A1T4L8V9_TREPO</name>
<evidence type="ECO:0000256" key="2">
    <source>
        <dbReference type="ARBA" id="ARBA00022679"/>
    </source>
</evidence>
<dbReference type="SUPFAM" id="SSF48019">
    <property type="entry name" value="post-AAA+ oligomerization domain-like"/>
    <property type="match status" value="1"/>
</dbReference>
<dbReference type="PANTHER" id="PTHR11669:SF0">
    <property type="entry name" value="PROTEIN STICHEL-LIKE 2"/>
    <property type="match status" value="1"/>
</dbReference>
<dbReference type="Pfam" id="PF13177">
    <property type="entry name" value="DNA_pol3_delta2"/>
    <property type="match status" value="1"/>
</dbReference>
<feature type="compositionally biased region" description="Acidic residues" evidence="12">
    <location>
        <begin position="529"/>
        <end position="552"/>
    </location>
</feature>
<organism evidence="14 15">
    <name type="scientific">Treponema porcinum</name>
    <dbReference type="NCBI Taxonomy" id="261392"/>
    <lineage>
        <taxon>Bacteria</taxon>
        <taxon>Pseudomonadati</taxon>
        <taxon>Spirochaetota</taxon>
        <taxon>Spirochaetia</taxon>
        <taxon>Spirochaetales</taxon>
        <taxon>Treponemataceae</taxon>
        <taxon>Treponema</taxon>
    </lineage>
</organism>
<evidence type="ECO:0000256" key="5">
    <source>
        <dbReference type="ARBA" id="ARBA00022723"/>
    </source>
</evidence>
<evidence type="ECO:0000256" key="7">
    <source>
        <dbReference type="ARBA" id="ARBA00022833"/>
    </source>
</evidence>
<dbReference type="SUPFAM" id="SSF52540">
    <property type="entry name" value="P-loop containing nucleoside triphosphate hydrolases"/>
    <property type="match status" value="1"/>
</dbReference>
<evidence type="ECO:0000256" key="9">
    <source>
        <dbReference type="ARBA" id="ARBA00022932"/>
    </source>
</evidence>